<evidence type="ECO:0000313" key="2">
    <source>
        <dbReference type="EMBL" id="CAD7394681.1"/>
    </source>
</evidence>
<dbReference type="AlphaFoldDB" id="A0A7R9CFD8"/>
<feature type="region of interest" description="Disordered" evidence="1">
    <location>
        <begin position="1"/>
        <end position="21"/>
    </location>
</feature>
<feature type="compositionally biased region" description="Basic and acidic residues" evidence="1">
    <location>
        <begin position="7"/>
        <end position="21"/>
    </location>
</feature>
<proteinExistence type="predicted"/>
<evidence type="ECO:0000256" key="1">
    <source>
        <dbReference type="SAM" id="MobiDB-lite"/>
    </source>
</evidence>
<dbReference type="EMBL" id="OC317040">
    <property type="protein sequence ID" value="CAD7394681.1"/>
    <property type="molecule type" value="Genomic_DNA"/>
</dbReference>
<feature type="region of interest" description="Disordered" evidence="1">
    <location>
        <begin position="251"/>
        <end position="272"/>
    </location>
</feature>
<feature type="region of interest" description="Disordered" evidence="1">
    <location>
        <begin position="557"/>
        <end position="577"/>
    </location>
</feature>
<feature type="compositionally biased region" description="Polar residues" evidence="1">
    <location>
        <begin position="439"/>
        <end position="451"/>
    </location>
</feature>
<gene>
    <name evidence="2" type="ORF">TCEB3V08_LOCUS2598</name>
</gene>
<organism evidence="2">
    <name type="scientific">Timema cristinae</name>
    <name type="common">Walking stick</name>
    <dbReference type="NCBI Taxonomy" id="61476"/>
    <lineage>
        <taxon>Eukaryota</taxon>
        <taxon>Metazoa</taxon>
        <taxon>Ecdysozoa</taxon>
        <taxon>Arthropoda</taxon>
        <taxon>Hexapoda</taxon>
        <taxon>Insecta</taxon>
        <taxon>Pterygota</taxon>
        <taxon>Neoptera</taxon>
        <taxon>Polyneoptera</taxon>
        <taxon>Phasmatodea</taxon>
        <taxon>Timematodea</taxon>
        <taxon>Timematoidea</taxon>
        <taxon>Timematidae</taxon>
        <taxon>Timema</taxon>
    </lineage>
</organism>
<name>A0A7R9CFD8_TIMCR</name>
<reference evidence="2" key="1">
    <citation type="submission" date="2020-11" db="EMBL/GenBank/DDBJ databases">
        <authorList>
            <person name="Tran Van P."/>
        </authorList>
    </citation>
    <scope>NUCLEOTIDE SEQUENCE</scope>
</reference>
<feature type="region of interest" description="Disordered" evidence="1">
    <location>
        <begin position="425"/>
        <end position="467"/>
    </location>
</feature>
<sequence length="624" mass="68411">MAPWPEQGHEPKAPDKLSKARDAVSCDYPKVNLMPSDNVELIDKATQGDDKPAYHALLTVRDQSVGESLKSALVEAYSLFSSQIRKITGLTNPCVGLLFEDMLLFTGDKRIEFFPISVVLEWVGVERSPGTRKVEFRGVYPYVHEGRMENQLGKNTLSAAEYYSYNDLPIIGSLAFCKSDVLDHAATKEGSRRKFVDEEEKVSPEENCGVSTLDDGQLKALLDEAITYKCPKDREGKSDLFRKVNGVEMWSRKRGSQRTRPRDLSPSTTHGGLRVQERGCKKLIIIGVHVKDAMADLGNEPNKSMNKRCIGNSDTVDDNLYSLGNKVGGTPLWGYQLQFDNFSAMLELLQEAEADETKKSDCQQKHHVIKSGEIGGARASTGGRRRKRDGAYITERQTKGGSLQNIPQEVNAEFDHESSFSYCLRGASGSGTRRKKRNSGSFRDSGVSVSARQREGGSLPSNVDGGSGGMLTLSHLDLPSTSASLRFEEVRHPKLTIPCMRRDGPGYTYIGTNDAATSMTPVRDGESYSGSATSDFMVIEVGNLGLVDHENALDETASGGNGISRHRKFSGDLSNMKPGDEGIEMEGLEKPVFTTRISLADTPFSSAYLTEVEEASIAISWSIV</sequence>
<protein>
    <submittedName>
        <fullName evidence="2">Uncharacterized protein</fullName>
    </submittedName>
</protein>
<accession>A0A7R9CFD8</accession>